<dbReference type="SUPFAM" id="SSF53335">
    <property type="entry name" value="S-adenosyl-L-methionine-dependent methyltransferases"/>
    <property type="match status" value="1"/>
</dbReference>
<gene>
    <name evidence="2" type="ORF">FUG_LOCUS580680</name>
    <name evidence="1" type="ORF">MDCFG202_LOCUS249824</name>
</gene>
<evidence type="ECO:0000313" key="2">
    <source>
        <dbReference type="EMBL" id="VIO64708.1"/>
    </source>
</evidence>
<protein>
    <recommendedName>
        <fullName evidence="3">Methyltransferase domain-containing protein</fullName>
    </recommendedName>
</protein>
<accession>A0A679NKL1</accession>
<dbReference type="InterPro" id="IPR029063">
    <property type="entry name" value="SAM-dependent_MTases_sf"/>
</dbReference>
<evidence type="ECO:0000313" key="1">
    <source>
        <dbReference type="EMBL" id="CAG1984160.1"/>
    </source>
</evidence>
<dbReference type="OrthoDB" id="407477at2759"/>
<evidence type="ECO:0008006" key="3">
    <source>
        <dbReference type="Google" id="ProtNLM"/>
    </source>
</evidence>
<organism evidence="2">
    <name type="scientific">Gibberella zeae</name>
    <name type="common">Wheat head blight fungus</name>
    <name type="synonym">Fusarium graminearum</name>
    <dbReference type="NCBI Taxonomy" id="5518"/>
    <lineage>
        <taxon>Eukaryota</taxon>
        <taxon>Fungi</taxon>
        <taxon>Dikarya</taxon>
        <taxon>Ascomycota</taxon>
        <taxon>Pezizomycotina</taxon>
        <taxon>Sordariomycetes</taxon>
        <taxon>Hypocreomycetidae</taxon>
        <taxon>Hypocreales</taxon>
        <taxon>Nectriaceae</taxon>
        <taxon>Fusarium</taxon>
    </lineage>
</organism>
<reference evidence="1" key="2">
    <citation type="submission" date="2021-03" db="EMBL/GenBank/DDBJ databases">
        <authorList>
            <person name="Alouane T."/>
            <person name="Langin T."/>
            <person name="Bonhomme L."/>
        </authorList>
    </citation>
    <scope>NUCLEOTIDE SEQUENCE</scope>
    <source>
        <strain evidence="1">MDC_Fg202</strain>
    </source>
</reference>
<dbReference type="Gene3D" id="3.40.50.150">
    <property type="entry name" value="Vaccinia Virus protein VP39"/>
    <property type="match status" value="2"/>
</dbReference>
<sequence>MVPVVTKIAHNVRYQHLKVLRNLGEFKSIRFEQSPTSYRSVLHSEIPYITMTSSIATAGASSAIASLAIKSDFATVARKNGVDETSIGDYELVVKEYIHPPQNSPIRILEVGMGCRQTPAIKNLYRTWQEYLPTSCELFSIESNSACTDLGAAQLEGKFDIIIDSGFHTLEYQIQALKAFWKHVSPGGVYVLMSTTPPTSKDLHTLLTNVASTPPKESISSELKSIHCGERVCVLMKDLSEDEFSYLGLGWE</sequence>
<reference evidence="2" key="1">
    <citation type="submission" date="2019-04" db="EMBL/GenBank/DDBJ databases">
        <authorList>
            <person name="Melise S."/>
            <person name="Noan J."/>
            <person name="Okalmin O."/>
        </authorList>
    </citation>
    <scope>NUCLEOTIDE SEQUENCE</scope>
    <source>
        <strain evidence="2">FN9</strain>
    </source>
</reference>
<dbReference type="EMBL" id="CAAKMV010000207">
    <property type="protein sequence ID" value="VIO64708.1"/>
    <property type="molecule type" value="Genomic_DNA"/>
</dbReference>
<proteinExistence type="predicted"/>
<name>A0A679NKL1_GIBZA</name>
<dbReference type="AlphaFoldDB" id="A0A679NKL1"/>
<dbReference type="OMA" id="ESNSACT"/>
<dbReference type="EMBL" id="CAJPIJ010000131">
    <property type="protein sequence ID" value="CAG1984160.1"/>
    <property type="molecule type" value="Genomic_DNA"/>
</dbReference>
<dbReference type="Proteomes" id="UP000746612">
    <property type="component" value="Unassembled WGS sequence"/>
</dbReference>